<proteinExistence type="predicted"/>
<reference evidence="1 2" key="1">
    <citation type="submission" date="2018-04" db="EMBL/GenBank/DDBJ databases">
        <title>Genomic Encyclopedia of Archaeal and Bacterial Type Strains, Phase II (KMG-II): from individual species to whole genera.</title>
        <authorList>
            <person name="Goeker M."/>
        </authorList>
    </citation>
    <scope>NUCLEOTIDE SEQUENCE [LARGE SCALE GENOMIC DNA]</scope>
    <source>
        <strain evidence="1 2">DSM 25731</strain>
    </source>
</reference>
<evidence type="ECO:0000313" key="1">
    <source>
        <dbReference type="EMBL" id="PTX60619.1"/>
    </source>
</evidence>
<evidence type="ECO:0000313" key="2">
    <source>
        <dbReference type="Proteomes" id="UP000244090"/>
    </source>
</evidence>
<dbReference type="AlphaFoldDB" id="A0A2T6BX27"/>
<dbReference type="RefSeq" id="WP_108115546.1">
    <property type="nucleotide sequence ID" value="NZ_QBKT01000006.1"/>
</dbReference>
<organism evidence="1 2">
    <name type="scientific">Kordia periserrulae</name>
    <dbReference type="NCBI Taxonomy" id="701523"/>
    <lineage>
        <taxon>Bacteria</taxon>
        <taxon>Pseudomonadati</taxon>
        <taxon>Bacteroidota</taxon>
        <taxon>Flavobacteriia</taxon>
        <taxon>Flavobacteriales</taxon>
        <taxon>Flavobacteriaceae</taxon>
        <taxon>Kordia</taxon>
    </lineage>
</organism>
<dbReference type="EMBL" id="QBKT01000006">
    <property type="protein sequence ID" value="PTX60619.1"/>
    <property type="molecule type" value="Genomic_DNA"/>
</dbReference>
<sequence>MKKKNLKTLKLKKASISKLSGGAQEPIPVPLTINIKDCYFTWDIRQCTWYSELYTACECEPSWDLGCQESINSPCPL</sequence>
<gene>
    <name evidence="1" type="ORF">C8N46_106265</name>
</gene>
<accession>A0A2T6BX27</accession>
<comment type="caution">
    <text evidence="1">The sequence shown here is derived from an EMBL/GenBank/DDBJ whole genome shotgun (WGS) entry which is preliminary data.</text>
</comment>
<keyword evidence="2" id="KW-1185">Reference proteome</keyword>
<name>A0A2T6BX27_9FLAO</name>
<dbReference type="OrthoDB" id="1452012at2"/>
<protein>
    <submittedName>
        <fullName evidence="1">Uncharacterized protein</fullName>
    </submittedName>
</protein>
<dbReference type="Proteomes" id="UP000244090">
    <property type="component" value="Unassembled WGS sequence"/>
</dbReference>